<name>A0A974A3N8_9BRAD</name>
<comment type="caution">
    <text evidence="1">The sequence shown here is derived from an EMBL/GenBank/DDBJ whole genome shotgun (WGS) entry which is preliminary data.</text>
</comment>
<accession>A0A974A3N8</accession>
<dbReference type="EMBL" id="JAAOLE020000001">
    <property type="protein sequence ID" value="NVI46469.1"/>
    <property type="molecule type" value="Genomic_DNA"/>
</dbReference>
<evidence type="ECO:0000313" key="1">
    <source>
        <dbReference type="EMBL" id="NVI46469.1"/>
    </source>
</evidence>
<reference evidence="1" key="1">
    <citation type="submission" date="2020-06" db="EMBL/GenBank/DDBJ databases">
        <title>Whole Genome Sequence of Bradyrhizobium sp. Strain 1S1.</title>
        <authorList>
            <person name="Bromfield E.S.P."/>
            <person name="Cloutier S."/>
        </authorList>
    </citation>
    <scope>NUCLEOTIDE SEQUENCE [LARGE SCALE GENOMIC DNA]</scope>
    <source>
        <strain evidence="1">1S1</strain>
    </source>
</reference>
<sequence>MDAVRTDLLQRSQLGIAKYGKTLGEQPNFSLRGRLQHAYEEALDLANYLKWAITRIEAEEAEQSDF</sequence>
<organism evidence="1">
    <name type="scientific">Bradyrhizobium septentrionale</name>
    <dbReference type="NCBI Taxonomy" id="1404411"/>
    <lineage>
        <taxon>Bacteria</taxon>
        <taxon>Pseudomonadati</taxon>
        <taxon>Pseudomonadota</taxon>
        <taxon>Alphaproteobacteria</taxon>
        <taxon>Hyphomicrobiales</taxon>
        <taxon>Nitrobacteraceae</taxon>
        <taxon>Bradyrhizobium</taxon>
    </lineage>
</organism>
<protein>
    <submittedName>
        <fullName evidence="1">Uncharacterized protein</fullName>
    </submittedName>
</protein>
<gene>
    <name evidence="1" type="ORF">HAP48_026620</name>
</gene>
<dbReference type="AlphaFoldDB" id="A0A974A3N8"/>
<proteinExistence type="predicted"/>